<dbReference type="InterPro" id="IPR015421">
    <property type="entry name" value="PyrdxlP-dep_Trfase_major"/>
</dbReference>
<evidence type="ECO:0000256" key="4">
    <source>
        <dbReference type="ARBA" id="ARBA00022576"/>
    </source>
</evidence>
<evidence type="ECO:0000256" key="7">
    <source>
        <dbReference type="RuleBase" id="RU000481"/>
    </source>
</evidence>
<name>A0A9E7STX2_9EURY</name>
<comment type="similarity">
    <text evidence="2 7">Belongs to the class-I pyridoxal-phosphate-dependent aminotransferase family.</text>
</comment>
<dbReference type="Proteomes" id="UP001056855">
    <property type="component" value="Chromosome"/>
</dbReference>
<dbReference type="CDD" id="cd00609">
    <property type="entry name" value="AAT_like"/>
    <property type="match status" value="1"/>
</dbReference>
<dbReference type="GO" id="GO:0030170">
    <property type="term" value="F:pyridoxal phosphate binding"/>
    <property type="evidence" value="ECO:0007669"/>
    <property type="project" value="InterPro"/>
</dbReference>
<dbReference type="InterPro" id="IPR050596">
    <property type="entry name" value="AspAT/PAT-like"/>
</dbReference>
<gene>
    <name evidence="9" type="ORF">NGM29_02260</name>
</gene>
<dbReference type="PROSITE" id="PS00105">
    <property type="entry name" value="AA_TRANSFER_CLASS_1"/>
    <property type="match status" value="1"/>
</dbReference>
<accession>A0A9E7STX2</accession>
<keyword evidence="6" id="KW-0663">Pyridoxal phosphate</keyword>
<evidence type="ECO:0000256" key="5">
    <source>
        <dbReference type="ARBA" id="ARBA00022679"/>
    </source>
</evidence>
<dbReference type="InterPro" id="IPR015422">
    <property type="entry name" value="PyrdxlP-dep_Trfase_small"/>
</dbReference>
<dbReference type="EMBL" id="CP100355">
    <property type="protein sequence ID" value="UTF54129.1"/>
    <property type="molecule type" value="Genomic_DNA"/>
</dbReference>
<comment type="cofactor">
    <cofactor evidence="1 7">
        <name>pyridoxal 5'-phosphate</name>
        <dbReference type="ChEBI" id="CHEBI:597326"/>
    </cofactor>
</comment>
<proteinExistence type="inferred from homology"/>
<dbReference type="FunFam" id="3.40.640.10:FF:000033">
    <property type="entry name" value="Aspartate aminotransferase"/>
    <property type="match status" value="1"/>
</dbReference>
<keyword evidence="10" id="KW-1185">Reference proteome</keyword>
<dbReference type="GO" id="GO:0008483">
    <property type="term" value="F:transaminase activity"/>
    <property type="evidence" value="ECO:0007669"/>
    <property type="project" value="UniProtKB-KW"/>
</dbReference>
<feature type="domain" description="Aminotransferase class I/classII large" evidence="8">
    <location>
        <begin position="31"/>
        <end position="391"/>
    </location>
</feature>
<dbReference type="AlphaFoldDB" id="A0A9E7STX2"/>
<evidence type="ECO:0000259" key="8">
    <source>
        <dbReference type="Pfam" id="PF00155"/>
    </source>
</evidence>
<dbReference type="Pfam" id="PF00155">
    <property type="entry name" value="Aminotran_1_2"/>
    <property type="match status" value="1"/>
</dbReference>
<evidence type="ECO:0000313" key="9">
    <source>
        <dbReference type="EMBL" id="UTF54129.1"/>
    </source>
</evidence>
<protein>
    <recommendedName>
        <fullName evidence="7">Aminotransferase</fullName>
        <ecNumber evidence="7">2.6.1.-</ecNumber>
    </recommendedName>
</protein>
<dbReference type="InterPro" id="IPR004838">
    <property type="entry name" value="NHTrfase_class1_PyrdxlP-BS"/>
</dbReference>
<evidence type="ECO:0000313" key="10">
    <source>
        <dbReference type="Proteomes" id="UP001056855"/>
    </source>
</evidence>
<dbReference type="Gene3D" id="3.90.1150.10">
    <property type="entry name" value="Aspartate Aminotransferase, domain 1"/>
    <property type="match status" value="1"/>
</dbReference>
<dbReference type="RefSeq" id="WP_254158634.1">
    <property type="nucleotide sequence ID" value="NZ_CP100355.1"/>
</dbReference>
<dbReference type="SUPFAM" id="SSF53383">
    <property type="entry name" value="PLP-dependent transferases"/>
    <property type="match status" value="1"/>
</dbReference>
<comment type="subunit">
    <text evidence="3">Homodimer.</text>
</comment>
<organism evidence="9 10">
    <name type="scientific">Natronosalvus rutilus</name>
    <dbReference type="NCBI Taxonomy" id="2953753"/>
    <lineage>
        <taxon>Archaea</taxon>
        <taxon>Methanobacteriati</taxon>
        <taxon>Methanobacteriota</taxon>
        <taxon>Stenosarchaea group</taxon>
        <taxon>Halobacteria</taxon>
        <taxon>Halobacteriales</taxon>
        <taxon>Natrialbaceae</taxon>
        <taxon>Natronosalvus</taxon>
    </lineage>
</organism>
<keyword evidence="5 7" id="KW-0808">Transferase</keyword>
<dbReference type="PANTHER" id="PTHR46383">
    <property type="entry name" value="ASPARTATE AMINOTRANSFERASE"/>
    <property type="match status" value="1"/>
</dbReference>
<dbReference type="GeneID" id="73288832"/>
<dbReference type="GO" id="GO:0006520">
    <property type="term" value="P:amino acid metabolic process"/>
    <property type="evidence" value="ECO:0007669"/>
    <property type="project" value="InterPro"/>
</dbReference>
<keyword evidence="4 7" id="KW-0032">Aminotransferase</keyword>
<dbReference type="InterPro" id="IPR015424">
    <property type="entry name" value="PyrdxlP-dep_Trfase"/>
</dbReference>
<evidence type="ECO:0000256" key="2">
    <source>
        <dbReference type="ARBA" id="ARBA00007441"/>
    </source>
</evidence>
<evidence type="ECO:0000256" key="3">
    <source>
        <dbReference type="ARBA" id="ARBA00011738"/>
    </source>
</evidence>
<dbReference type="Gene3D" id="3.40.640.10">
    <property type="entry name" value="Type I PLP-dependent aspartate aminotransferase-like (Major domain)"/>
    <property type="match status" value="1"/>
</dbReference>
<reference evidence="9" key="1">
    <citation type="submission" date="2022-06" db="EMBL/GenBank/DDBJ databases">
        <title>Diverse halophilic archaea isolated from saline environments.</title>
        <authorList>
            <person name="Cui H.-L."/>
        </authorList>
    </citation>
    <scope>NUCLEOTIDE SEQUENCE</scope>
    <source>
        <strain evidence="9">WLHS1</strain>
    </source>
</reference>
<dbReference type="EC" id="2.6.1.-" evidence="7"/>
<dbReference type="PANTHER" id="PTHR46383:SF3">
    <property type="entry name" value="ASPARTATE AMINOTRANSFERASE-RELATED"/>
    <property type="match status" value="1"/>
</dbReference>
<dbReference type="KEGG" id="sawl:NGM29_02260"/>
<sequence>MTRSLEPAERVQAVGPSGIRRFFEIAEERDDVISLGVGEPDFSAPWAARDAAIQSLERGKTSYTANRGMYDLREAISSYVADRFGLEYGPDEEVLVTAGASEAVDLAFRAFVDPGDTVAIAQPAYISYGPGVTFAGGEVLPVRTREEDDFRLTVEALEAAGAEAADLLVMCYPNNPTGAVMTRADLEPIAEFAREHDLAVLSDEIYAELTYDERDADASPGAATHASIATLPGMRERTIVCNGFSKAHAMTGLRLGYALGPAGATGAMNRVHQYGMLSAPTTAQYAALEALDSCANDVEAMVDQYGRRRRFVISRFREIGTPCFEAKGAFYVFPEVPDGWDGSANDFAERLLREYGVAVVPGDVFGVGGEGHLRVSYATGLEDLREALARIESFVDEHV</sequence>
<dbReference type="InterPro" id="IPR004839">
    <property type="entry name" value="Aminotransferase_I/II_large"/>
</dbReference>
<evidence type="ECO:0000256" key="1">
    <source>
        <dbReference type="ARBA" id="ARBA00001933"/>
    </source>
</evidence>
<evidence type="ECO:0000256" key="6">
    <source>
        <dbReference type="ARBA" id="ARBA00022898"/>
    </source>
</evidence>